<organism evidence="4 5">
    <name type="scientific">Chondromyces crocatus</name>
    <dbReference type="NCBI Taxonomy" id="52"/>
    <lineage>
        <taxon>Bacteria</taxon>
        <taxon>Pseudomonadati</taxon>
        <taxon>Myxococcota</taxon>
        <taxon>Polyangia</taxon>
        <taxon>Polyangiales</taxon>
        <taxon>Polyangiaceae</taxon>
        <taxon>Chondromyces</taxon>
    </lineage>
</organism>
<dbReference type="SUPFAM" id="SSF52540">
    <property type="entry name" value="P-loop containing nucleoside triphosphate hydrolases"/>
    <property type="match status" value="1"/>
</dbReference>
<evidence type="ECO:0000256" key="1">
    <source>
        <dbReference type="ARBA" id="ARBA00006611"/>
    </source>
</evidence>
<dbReference type="RefSeq" id="WP_050431964.1">
    <property type="nucleotide sequence ID" value="NZ_CP012159.1"/>
</dbReference>
<dbReference type="Gene3D" id="3.30.450.380">
    <property type="match status" value="1"/>
</dbReference>
<dbReference type="Gene3D" id="2.60.200.20">
    <property type="match status" value="1"/>
</dbReference>
<reference evidence="4 5" key="1">
    <citation type="submission" date="2015-07" db="EMBL/GenBank/DDBJ databases">
        <title>Genome analysis of myxobacterium Chondromyces crocatus Cm c5 reveals a high potential for natural compound synthesis and the genetic basis for the loss of fruiting body formation.</title>
        <authorList>
            <person name="Zaburannyi N."/>
            <person name="Bunk B."/>
            <person name="Maier J."/>
            <person name="Overmann J."/>
            <person name="Mueller R."/>
        </authorList>
    </citation>
    <scope>NUCLEOTIDE SEQUENCE [LARGE SCALE GENOMIC DNA]</scope>
    <source>
        <strain evidence="4 5">Cm c5</strain>
    </source>
</reference>
<dbReference type="EMBL" id="CP012159">
    <property type="protein sequence ID" value="AKT39969.1"/>
    <property type="molecule type" value="Genomic_DNA"/>
</dbReference>
<accession>A0A0K1EGJ3</accession>
<dbReference type="AlphaFoldDB" id="A0A0K1EGJ3"/>
<gene>
    <name evidence="4" type="ORF">CMC5_041220</name>
</gene>
<dbReference type="InterPro" id="IPR008984">
    <property type="entry name" value="SMAD_FHA_dom_sf"/>
</dbReference>
<dbReference type="InterPro" id="IPR050921">
    <property type="entry name" value="T4SS_GSP_E_ATPase"/>
</dbReference>
<dbReference type="GO" id="GO:0016887">
    <property type="term" value="F:ATP hydrolysis activity"/>
    <property type="evidence" value="ECO:0007669"/>
    <property type="project" value="InterPro"/>
</dbReference>
<evidence type="ECO:0000259" key="3">
    <source>
        <dbReference type="PROSITE" id="PS50006"/>
    </source>
</evidence>
<protein>
    <recommendedName>
        <fullName evidence="3">FHA domain-containing protein</fullName>
    </recommendedName>
</protein>
<dbReference type="PROSITE" id="PS50006">
    <property type="entry name" value="FHA_DOMAIN"/>
    <property type="match status" value="1"/>
</dbReference>
<evidence type="ECO:0000256" key="2">
    <source>
        <dbReference type="SAM" id="MobiDB-lite"/>
    </source>
</evidence>
<dbReference type="STRING" id="52.CMC5_041220"/>
<dbReference type="Pfam" id="PF00498">
    <property type="entry name" value="FHA"/>
    <property type="match status" value="1"/>
</dbReference>
<evidence type="ECO:0000313" key="4">
    <source>
        <dbReference type="EMBL" id="AKT39969.1"/>
    </source>
</evidence>
<dbReference type="InterPro" id="IPR027417">
    <property type="entry name" value="P-loop_NTPase"/>
</dbReference>
<dbReference type="SUPFAM" id="SSF49879">
    <property type="entry name" value="SMAD/FHA domain"/>
    <property type="match status" value="1"/>
</dbReference>
<dbReference type="KEGG" id="ccro:CMC5_041220"/>
<feature type="domain" description="FHA" evidence="3">
    <location>
        <begin position="23"/>
        <end position="72"/>
    </location>
</feature>
<evidence type="ECO:0000313" key="5">
    <source>
        <dbReference type="Proteomes" id="UP000067626"/>
    </source>
</evidence>
<dbReference type="InterPro" id="IPR000253">
    <property type="entry name" value="FHA_dom"/>
</dbReference>
<dbReference type="OrthoDB" id="9810761at2"/>
<comment type="similarity">
    <text evidence="1">Belongs to the GSP E family.</text>
</comment>
<sequence>MFSVIVSEKGGAERREVFDRTEINVGRVQGNELMLPKGNVSKRHARLLYRDGRFIITDLKSTNGTYVNGRKIAQATIVREGDKIYIGDFVLRVETVSVSEVAVSSIEGQAAPLPTHQEPGEVEGFNAAPSMPGEALDRGLPVGPSAAPPPASSFDRPSSLGDPAERRNLPSNTISPVEPALVPLPPSSVERSQGVPSPQVEPRGELSRTGGHVISHFPLENDPDESIEAFPGPPRVPSPRTSALSTGTGPTLPATPPPGAVRPATVTALQPPSRVTPGVLTLDRSTPREPLSGASLGIPTGTGSYPAASPIPTGTGSYPAASPIPSGTGSHPAASPRRALVPPASDRAVQISEPFVATARQRALSRLMERLGQTVDLRPLAGGGAPDEALTRRLEVGLGEAVMGLRAAGDLPADVDGDTLVADARRELIQLGPLEALLQDDDVSEIQVFRHDHVVVTHNRRSVAAEVGFSNDAALARIIQRLCVLGGVAQGEGEALIERTLPRGARLLAVLSATPGGGVALTLRKPQRVELSLDDLVRSGTISRGMAGLLAQCVAARANVLVVGSRGSGAAALLGALAAAGGVDERLVALQDDDDLVIQPPHAIGISLGSTNVTAASAVRTAARLRPDRILVHSLSGQVAAELVLAIGDGATGVLAGARAATLRQAIPRLIADIAAARPGVPLEAAREWLASSIDLVVEIARLRDGRDRVFRVADLVMEGGQLAVRDVLTFSVERTAAGGAIEGSFHSSGVIPSIVEDLAARGVNIDTAPLRRSR</sequence>
<dbReference type="Gene3D" id="3.40.50.300">
    <property type="entry name" value="P-loop containing nucleotide triphosphate hydrolases"/>
    <property type="match status" value="1"/>
</dbReference>
<dbReference type="CDD" id="cd00060">
    <property type="entry name" value="FHA"/>
    <property type="match status" value="1"/>
</dbReference>
<dbReference type="Pfam" id="PF00437">
    <property type="entry name" value="T2SSE"/>
    <property type="match status" value="1"/>
</dbReference>
<dbReference type="Proteomes" id="UP000067626">
    <property type="component" value="Chromosome"/>
</dbReference>
<keyword evidence="5" id="KW-1185">Reference proteome</keyword>
<dbReference type="PANTHER" id="PTHR30486">
    <property type="entry name" value="TWITCHING MOTILITY PROTEIN PILT"/>
    <property type="match status" value="1"/>
</dbReference>
<name>A0A0K1EGJ3_CHOCO</name>
<dbReference type="SMART" id="SM00240">
    <property type="entry name" value="FHA"/>
    <property type="match status" value="1"/>
</dbReference>
<proteinExistence type="inferred from homology"/>
<dbReference type="PANTHER" id="PTHR30486:SF6">
    <property type="entry name" value="TYPE IV PILUS RETRACTATION ATPASE PILT"/>
    <property type="match status" value="1"/>
</dbReference>
<feature type="region of interest" description="Disordered" evidence="2">
    <location>
        <begin position="109"/>
        <end position="346"/>
    </location>
</feature>
<dbReference type="InterPro" id="IPR001482">
    <property type="entry name" value="T2SS/T4SS_dom"/>
</dbReference>